<dbReference type="SUPFAM" id="SSF53850">
    <property type="entry name" value="Periplasmic binding protein-like II"/>
    <property type="match status" value="1"/>
</dbReference>
<accession>A0A2I0J9V6</accession>
<dbReference type="Gene3D" id="3.40.190.10">
    <property type="entry name" value="Periplasmic binding protein-like II"/>
    <property type="match status" value="2"/>
</dbReference>
<dbReference type="FunFam" id="3.40.190.10:FF:000118">
    <property type="entry name" value="ATP phosphoribosyltransferase 2, chloroplastic"/>
    <property type="match status" value="1"/>
</dbReference>
<comment type="catalytic activity">
    <reaction evidence="1">
        <text>1-(5-phospho-beta-D-ribosyl)-ATP + diphosphate = 5-phospho-alpha-D-ribose 1-diphosphate + ATP</text>
        <dbReference type="Rhea" id="RHEA:18473"/>
        <dbReference type="ChEBI" id="CHEBI:30616"/>
        <dbReference type="ChEBI" id="CHEBI:33019"/>
        <dbReference type="ChEBI" id="CHEBI:58017"/>
        <dbReference type="ChEBI" id="CHEBI:73183"/>
        <dbReference type="EC" id="2.4.2.17"/>
    </reaction>
</comment>
<comment type="pathway">
    <text evidence="2">Amino-acid biosynthesis; L-histidine biosynthesis; L-histidine from 5-phospho-alpha-D-ribose 1-diphosphate: step 1/9.</text>
</comment>
<name>A0A2I0J9V6_PUNGR</name>
<dbReference type="CDD" id="cd13593">
    <property type="entry name" value="PBP2_HisGL3"/>
    <property type="match status" value="1"/>
</dbReference>
<comment type="caution">
    <text evidence="9">The sequence shown here is derived from an EMBL/GenBank/DDBJ whole genome shotgun (WGS) entry which is preliminary data.</text>
</comment>
<evidence type="ECO:0000256" key="3">
    <source>
        <dbReference type="ARBA" id="ARBA00011946"/>
    </source>
</evidence>
<dbReference type="EMBL" id="PGOL01001887">
    <property type="protein sequence ID" value="PKI53042.1"/>
    <property type="molecule type" value="Genomic_DNA"/>
</dbReference>
<keyword evidence="5" id="KW-0328">Glycosyltransferase</keyword>
<evidence type="ECO:0000256" key="7">
    <source>
        <dbReference type="ARBA" id="ARBA00023102"/>
    </source>
</evidence>
<dbReference type="EC" id="2.4.2.17" evidence="3"/>
<dbReference type="Pfam" id="PF01634">
    <property type="entry name" value="HisG"/>
    <property type="match status" value="1"/>
</dbReference>
<keyword evidence="7" id="KW-0368">Histidine biosynthesis</keyword>
<dbReference type="UniPathway" id="UPA00031">
    <property type="reaction ID" value="UER00006"/>
</dbReference>
<dbReference type="InterPro" id="IPR001348">
    <property type="entry name" value="ATP_PRibTrfase_HisG"/>
</dbReference>
<evidence type="ECO:0000313" key="9">
    <source>
        <dbReference type="EMBL" id="PKI53042.1"/>
    </source>
</evidence>
<dbReference type="Gene3D" id="1.10.287.1130">
    <property type="entry name" value="CytochromE C oxidase copper chaperone"/>
    <property type="match status" value="1"/>
</dbReference>
<dbReference type="InterPro" id="IPR013820">
    <property type="entry name" value="ATP_PRibTrfase_cat"/>
</dbReference>
<dbReference type="GO" id="GO:0005737">
    <property type="term" value="C:cytoplasm"/>
    <property type="evidence" value="ECO:0007669"/>
    <property type="project" value="InterPro"/>
</dbReference>
<feature type="non-terminal residue" evidence="9">
    <location>
        <position position="423"/>
    </location>
</feature>
<gene>
    <name evidence="9" type="ORF">CRG98_026622</name>
</gene>
<dbReference type="InterPro" id="IPR018198">
    <property type="entry name" value="ATP_PRibTrfase_CS"/>
</dbReference>
<dbReference type="AlphaFoldDB" id="A0A2I0J9V6"/>
<dbReference type="Proteomes" id="UP000233551">
    <property type="component" value="Unassembled WGS sequence"/>
</dbReference>
<evidence type="ECO:0000256" key="1">
    <source>
        <dbReference type="ARBA" id="ARBA00000915"/>
    </source>
</evidence>
<evidence type="ECO:0000313" key="10">
    <source>
        <dbReference type="Proteomes" id="UP000233551"/>
    </source>
</evidence>
<evidence type="ECO:0000256" key="6">
    <source>
        <dbReference type="ARBA" id="ARBA00022679"/>
    </source>
</evidence>
<organism evidence="9 10">
    <name type="scientific">Punica granatum</name>
    <name type="common">Pomegranate</name>
    <dbReference type="NCBI Taxonomy" id="22663"/>
    <lineage>
        <taxon>Eukaryota</taxon>
        <taxon>Viridiplantae</taxon>
        <taxon>Streptophyta</taxon>
        <taxon>Embryophyta</taxon>
        <taxon>Tracheophyta</taxon>
        <taxon>Spermatophyta</taxon>
        <taxon>Magnoliopsida</taxon>
        <taxon>eudicotyledons</taxon>
        <taxon>Gunneridae</taxon>
        <taxon>Pentapetalae</taxon>
        <taxon>rosids</taxon>
        <taxon>malvids</taxon>
        <taxon>Myrtales</taxon>
        <taxon>Lythraceae</taxon>
        <taxon>Punica</taxon>
    </lineage>
</organism>
<dbReference type="PANTHER" id="PTHR21403">
    <property type="entry name" value="ATP PHOSPHORIBOSYLTRANSFERASE ATP-PRTASE"/>
    <property type="match status" value="1"/>
</dbReference>
<evidence type="ECO:0000256" key="4">
    <source>
        <dbReference type="ARBA" id="ARBA00022605"/>
    </source>
</evidence>
<evidence type="ECO:0000256" key="5">
    <source>
        <dbReference type="ARBA" id="ARBA00022676"/>
    </source>
</evidence>
<keyword evidence="4" id="KW-0028">Amino-acid biosynthesis</keyword>
<dbReference type="PROSITE" id="PS01316">
    <property type="entry name" value="ATP_P_PHORIBOSYLTR"/>
    <property type="match status" value="1"/>
</dbReference>
<dbReference type="FunFam" id="3.40.190.10:FF:000125">
    <property type="entry name" value="ATP phosphoribosyltransferase, chloroplastic"/>
    <property type="match status" value="1"/>
</dbReference>
<dbReference type="GO" id="GO:0000105">
    <property type="term" value="P:L-histidine biosynthetic process"/>
    <property type="evidence" value="ECO:0007669"/>
    <property type="project" value="UniProtKB-UniPathway"/>
</dbReference>
<keyword evidence="10" id="KW-1185">Reference proteome</keyword>
<feature type="domain" description="ATP phosphoribosyltransferase catalytic" evidence="8">
    <location>
        <begin position="275"/>
        <end position="422"/>
    </location>
</feature>
<keyword evidence="6" id="KW-0808">Transferase</keyword>
<protein>
    <recommendedName>
        <fullName evidence="3">ATP phosphoribosyltransferase</fullName>
        <ecNumber evidence="3">2.4.2.17</ecNumber>
    </recommendedName>
</protein>
<evidence type="ECO:0000256" key="2">
    <source>
        <dbReference type="ARBA" id="ARBA00004667"/>
    </source>
</evidence>
<sequence>MARPSKEPCKKQACDIQACLSKNNFLPQKQAIFGLFPFQLKAGADQRLGLIFDISYLFEDGTVNVHSEVQQTAMQMREACSRCSGGFAIKFDDTAFEFLAVIAMDLSQEAQDLIPDPMWRAPLPPKKSSRGSAIIRRRWGRRLRVKQSQAMSAVTSLTSLSFLHRASSPRTTSLPAIAPSLSYPRVCTKLASTVTCCSSSSSSSPSLSASVNGGVERRTVSERSAIRLGLPSKGRMAADTLELLKNCQLSVKQVNPRQYVAEIPQLSNLEVWFQRPKDIVRKLLSGDLDLGMVGLDTVGEYGKGSDDLVIVHDALGYGDCRLSLAIPGYGIFENINSLEELAQMSQWSEERPLRVATGFTYLGPKFLKENGVKHVIFSTADGALEAAPAMGIADAILDLVSSGTTLRENNLKEIEGGVVLESE</sequence>
<dbReference type="GO" id="GO:0003879">
    <property type="term" value="F:ATP phosphoribosyltransferase activity"/>
    <property type="evidence" value="ECO:0007669"/>
    <property type="project" value="UniProtKB-EC"/>
</dbReference>
<evidence type="ECO:0000259" key="8">
    <source>
        <dbReference type="Pfam" id="PF01634"/>
    </source>
</evidence>
<dbReference type="STRING" id="22663.A0A2I0J9V6"/>
<proteinExistence type="predicted"/>
<dbReference type="NCBIfam" id="TIGR00070">
    <property type="entry name" value="hisG"/>
    <property type="match status" value="1"/>
</dbReference>
<reference evidence="9 10" key="1">
    <citation type="submission" date="2017-11" db="EMBL/GenBank/DDBJ databases">
        <title>De-novo sequencing of pomegranate (Punica granatum L.) genome.</title>
        <authorList>
            <person name="Akparov Z."/>
            <person name="Amiraslanov A."/>
            <person name="Hajiyeva S."/>
            <person name="Abbasov M."/>
            <person name="Kaur K."/>
            <person name="Hamwieh A."/>
            <person name="Solovyev V."/>
            <person name="Salamov A."/>
            <person name="Braich B."/>
            <person name="Kosarev P."/>
            <person name="Mahmoud A."/>
            <person name="Hajiyev E."/>
            <person name="Babayeva S."/>
            <person name="Izzatullayeva V."/>
            <person name="Mammadov A."/>
            <person name="Mammadov A."/>
            <person name="Sharifova S."/>
            <person name="Ojaghi J."/>
            <person name="Eynullazada K."/>
            <person name="Bayramov B."/>
            <person name="Abdulazimova A."/>
            <person name="Shahmuradov I."/>
        </authorList>
    </citation>
    <scope>NUCLEOTIDE SEQUENCE [LARGE SCALE GENOMIC DNA]</scope>
    <source>
        <strain evidence="10">cv. AG2017</strain>
        <tissue evidence="9">Leaf</tissue>
    </source>
</reference>
<dbReference type="PANTHER" id="PTHR21403:SF8">
    <property type="entry name" value="ATP PHOSPHORIBOSYLTRANSFERASE"/>
    <property type="match status" value="1"/>
</dbReference>